<comment type="caution">
    <text evidence="2">The sequence shown here is derived from an EMBL/GenBank/DDBJ whole genome shotgun (WGS) entry which is preliminary data.</text>
</comment>
<name>A0A4R6N7G6_9BURK</name>
<keyword evidence="2" id="KW-0238">DNA-binding</keyword>
<dbReference type="Pfam" id="PF04326">
    <property type="entry name" value="SLFN_AlbA_2"/>
    <property type="match status" value="1"/>
</dbReference>
<dbReference type="EMBL" id="SNXE01000005">
    <property type="protein sequence ID" value="TDP09359.1"/>
    <property type="molecule type" value="Genomic_DNA"/>
</dbReference>
<evidence type="ECO:0000313" key="2">
    <source>
        <dbReference type="EMBL" id="TDP09359.1"/>
    </source>
</evidence>
<feature type="domain" description="Schlafen AlbA-2" evidence="1">
    <location>
        <begin position="41"/>
        <end position="167"/>
    </location>
</feature>
<dbReference type="InterPro" id="IPR007421">
    <property type="entry name" value="Schlafen_AlbA_2_dom"/>
</dbReference>
<proteinExistence type="predicted"/>
<dbReference type="PANTHER" id="PTHR30595:SF6">
    <property type="entry name" value="SCHLAFEN ALBA-2 DOMAIN-CONTAINING PROTEIN"/>
    <property type="match status" value="1"/>
</dbReference>
<dbReference type="Gene3D" id="3.30.950.30">
    <property type="entry name" value="Schlafen, AAA domain"/>
    <property type="match status" value="1"/>
</dbReference>
<sequence length="442" mass="49518">MVKVAATTDGIQAASAPFSSLHLNQIFQVSPKQPDRLVSRESGWLEFKSSFNWAGREEYARTIAAFANNKGGYLVFGVKDKPHVVVGIDPKKFDAVDPTDISRYFNDVFAVEIDWEVKTVEFAGKTLLLFYVFPAARKPVIAAVTGDKRHLIEGEIYYRYRGRTQRIRYPELQQLLEELRRAEQAAWFRLLRQIAKVGIQNTALVDLTTGKGTAPGSSFVIDEALLPQLKFIREGEFVEKTGSPTIRLIGDASTMPTGIVRPAKKTVAKAINTPDIVRAFLQEEAVSGPLEYLDRICFEASAFLPAYYFLHLAKLSRADGVARLATLPSTSPSRRRLIERLSGDDLLYLPPPKETYTEGSRLRAEYIERHKAGAVKPSVPASHLRHAVKAIRSVPLGEIDQAYCRALLLAWFEKHYGGNDAGLSDELRRAICYLDRERYRAG</sequence>
<dbReference type="RefSeq" id="WP_162849521.1">
    <property type="nucleotide sequence ID" value="NZ_JAUFPJ010000003.1"/>
</dbReference>
<dbReference type="GO" id="GO:0003677">
    <property type="term" value="F:DNA binding"/>
    <property type="evidence" value="ECO:0007669"/>
    <property type="project" value="UniProtKB-KW"/>
</dbReference>
<dbReference type="InterPro" id="IPR038461">
    <property type="entry name" value="Schlafen_AlbA_2_dom_sf"/>
</dbReference>
<reference evidence="2 3" key="1">
    <citation type="submission" date="2019-03" db="EMBL/GenBank/DDBJ databases">
        <title>Genomic Encyclopedia of Type Strains, Phase IV (KMG-IV): sequencing the most valuable type-strain genomes for metagenomic binning, comparative biology and taxonomic classification.</title>
        <authorList>
            <person name="Goeker M."/>
        </authorList>
    </citation>
    <scope>NUCLEOTIDE SEQUENCE [LARGE SCALE GENOMIC DNA]</scope>
    <source>
        <strain evidence="2 3">DSM 25082</strain>
    </source>
</reference>
<dbReference type="Proteomes" id="UP000295357">
    <property type="component" value="Unassembled WGS sequence"/>
</dbReference>
<organism evidence="2 3">
    <name type="scientific">Roseateles asaccharophilus</name>
    <dbReference type="NCBI Taxonomy" id="582607"/>
    <lineage>
        <taxon>Bacteria</taxon>
        <taxon>Pseudomonadati</taxon>
        <taxon>Pseudomonadota</taxon>
        <taxon>Betaproteobacteria</taxon>
        <taxon>Burkholderiales</taxon>
        <taxon>Sphaerotilaceae</taxon>
        <taxon>Roseateles</taxon>
    </lineage>
</organism>
<gene>
    <name evidence="2" type="ORF">DFR39_105197</name>
</gene>
<dbReference type="PANTHER" id="PTHR30595">
    <property type="entry name" value="GLPR-RELATED TRANSCRIPTIONAL REPRESSOR"/>
    <property type="match status" value="1"/>
</dbReference>
<protein>
    <submittedName>
        <fullName evidence="2">Putative DNA-binding protein</fullName>
    </submittedName>
</protein>
<keyword evidence="3" id="KW-1185">Reference proteome</keyword>
<accession>A0A4R6N7G6</accession>
<evidence type="ECO:0000313" key="3">
    <source>
        <dbReference type="Proteomes" id="UP000295357"/>
    </source>
</evidence>
<evidence type="ECO:0000259" key="1">
    <source>
        <dbReference type="Pfam" id="PF04326"/>
    </source>
</evidence>
<dbReference type="AlphaFoldDB" id="A0A4R6N7G6"/>